<feature type="transmembrane region" description="Helical" evidence="1">
    <location>
        <begin position="45"/>
        <end position="67"/>
    </location>
</feature>
<keyword evidence="1" id="KW-1133">Transmembrane helix</keyword>
<accession>A0ABS4E6G0</accession>
<dbReference type="RefSeq" id="WP_209949430.1">
    <property type="nucleotide sequence ID" value="NZ_JAGGJU010000019.1"/>
</dbReference>
<organism evidence="2 3">
    <name type="scientific">Rhizobium halophytocola</name>
    <dbReference type="NCBI Taxonomy" id="735519"/>
    <lineage>
        <taxon>Bacteria</taxon>
        <taxon>Pseudomonadati</taxon>
        <taxon>Pseudomonadota</taxon>
        <taxon>Alphaproteobacteria</taxon>
        <taxon>Hyphomicrobiales</taxon>
        <taxon>Rhizobiaceae</taxon>
        <taxon>Rhizobium/Agrobacterium group</taxon>
        <taxon>Rhizobium</taxon>
    </lineage>
</organism>
<dbReference type="EMBL" id="JAGGJU010000019">
    <property type="protein sequence ID" value="MBP1853530.1"/>
    <property type="molecule type" value="Genomic_DNA"/>
</dbReference>
<name>A0ABS4E6G0_9HYPH</name>
<evidence type="ECO:0000313" key="2">
    <source>
        <dbReference type="EMBL" id="MBP1853530.1"/>
    </source>
</evidence>
<evidence type="ECO:0000256" key="1">
    <source>
        <dbReference type="SAM" id="Phobius"/>
    </source>
</evidence>
<reference evidence="2 3" key="1">
    <citation type="submission" date="2021-03" db="EMBL/GenBank/DDBJ databases">
        <title>Genomic Encyclopedia of Type Strains, Phase IV (KMG-IV): sequencing the most valuable type-strain genomes for metagenomic binning, comparative biology and taxonomic classification.</title>
        <authorList>
            <person name="Goeker M."/>
        </authorList>
    </citation>
    <scope>NUCLEOTIDE SEQUENCE [LARGE SCALE GENOMIC DNA]</scope>
    <source>
        <strain evidence="2 3">DSM 21600</strain>
    </source>
</reference>
<keyword evidence="1" id="KW-0472">Membrane</keyword>
<protein>
    <recommendedName>
        <fullName evidence="4">Amino acid transporter</fullName>
    </recommendedName>
</protein>
<comment type="caution">
    <text evidence="2">The sequence shown here is derived from an EMBL/GenBank/DDBJ whole genome shotgun (WGS) entry which is preliminary data.</text>
</comment>
<evidence type="ECO:0008006" key="4">
    <source>
        <dbReference type="Google" id="ProtNLM"/>
    </source>
</evidence>
<evidence type="ECO:0000313" key="3">
    <source>
        <dbReference type="Proteomes" id="UP000759443"/>
    </source>
</evidence>
<feature type="transmembrane region" description="Helical" evidence="1">
    <location>
        <begin position="21"/>
        <end position="39"/>
    </location>
</feature>
<dbReference type="Proteomes" id="UP000759443">
    <property type="component" value="Unassembled WGS sequence"/>
</dbReference>
<sequence>MSLIENERTKLLANALDRASTACLVAGLIAPLAAFANPLDGAYRFGFGSVLGTVIWISAALALHLMARRILGELRP</sequence>
<proteinExistence type="predicted"/>
<keyword evidence="1" id="KW-0812">Transmembrane</keyword>
<keyword evidence="3" id="KW-1185">Reference proteome</keyword>
<gene>
    <name evidence="2" type="ORF">J2Z17_004991</name>
</gene>